<protein>
    <submittedName>
        <fullName evidence="2">Uncharacterized protein</fullName>
    </submittedName>
</protein>
<evidence type="ECO:0000256" key="1">
    <source>
        <dbReference type="SAM" id="MobiDB-lite"/>
    </source>
</evidence>
<feature type="compositionally biased region" description="Basic and acidic residues" evidence="1">
    <location>
        <begin position="166"/>
        <end position="176"/>
    </location>
</feature>
<dbReference type="OrthoDB" id="10310at10239"/>
<dbReference type="RefSeq" id="YP_009196817.1">
    <property type="nucleotide sequence ID" value="NC_028776.1"/>
</dbReference>
<dbReference type="KEGG" id="vg:26624034"/>
<reference evidence="2 3" key="1">
    <citation type="journal article" date="2015" name="Genome Announc.">
        <title>Complete Genome Sequences of Four Novel Escherichia coli Bacteriophages Belonging to New Phage Groups.</title>
        <authorList>
            <person name="Carstens A.B."/>
            <person name="Kot W."/>
            <person name="Hansen L.H."/>
        </authorList>
    </citation>
    <scope>NUCLEOTIDE SEQUENCE [LARGE SCALE GENOMIC DNA]</scope>
</reference>
<dbReference type="EMBL" id="KP064094">
    <property type="protein sequence ID" value="AJT60508.1"/>
    <property type="molecule type" value="Genomic_DNA"/>
</dbReference>
<feature type="region of interest" description="Disordered" evidence="1">
    <location>
        <begin position="157"/>
        <end position="176"/>
    </location>
</feature>
<evidence type="ECO:0000313" key="2">
    <source>
        <dbReference type="EMBL" id="AJT60508.1"/>
    </source>
</evidence>
<proteinExistence type="predicted"/>
<dbReference type="GeneID" id="26624034"/>
<organism evidence="2 3">
    <name type="scientific">Escherichia phage CAjan</name>
    <dbReference type="NCBI Taxonomy" id="1610828"/>
    <lineage>
        <taxon>Viruses</taxon>
        <taxon>Duplodnaviria</taxon>
        <taxon>Heunggongvirae</taxon>
        <taxon>Uroviricota</taxon>
        <taxon>Caudoviricetes</taxon>
        <taxon>Queuovirinae</taxon>
        <taxon>Seuratvirus</taxon>
        <taxon>Seuratvirus cajan</taxon>
    </lineage>
</organism>
<name>A0A0D4DA90_9CAUD</name>
<sequence length="176" mass="19728">MQNVNAGMGVTQFNGMKPKNSINMGGVDWTLRRDATDSTTMFPHQKVSWLNAGCEPMGDGRVHYCWIMGVIPPTPGTIERPVNVMYVGFHQFKITIAPNSISQSDLDRMHVYVSDGTDFAGDFISKFLGMQPEQPVEAREHISPWPPMIDQEVLQPKTAQTVPQKPEQKVKPNDEE</sequence>
<dbReference type="Proteomes" id="UP000207637">
    <property type="component" value="Segment"/>
</dbReference>
<evidence type="ECO:0000313" key="3">
    <source>
        <dbReference type="Proteomes" id="UP000207637"/>
    </source>
</evidence>
<accession>A0A0D4DA90</accession>
<keyword evidence="3" id="KW-1185">Reference proteome</keyword>